<dbReference type="AlphaFoldDB" id="A0A5J4RKP6"/>
<feature type="domain" description="DUF4296" evidence="2">
    <location>
        <begin position="30"/>
        <end position="112"/>
    </location>
</feature>
<dbReference type="Pfam" id="PF14129">
    <property type="entry name" value="DUF4296"/>
    <property type="match status" value="1"/>
</dbReference>
<dbReference type="EMBL" id="SNRY01001122">
    <property type="protein sequence ID" value="KAA6333366.1"/>
    <property type="molecule type" value="Genomic_DNA"/>
</dbReference>
<evidence type="ECO:0000256" key="1">
    <source>
        <dbReference type="SAM" id="MobiDB-lite"/>
    </source>
</evidence>
<evidence type="ECO:0000313" key="3">
    <source>
        <dbReference type="EMBL" id="KAA6333366.1"/>
    </source>
</evidence>
<protein>
    <recommendedName>
        <fullName evidence="2">DUF4296 domain-containing protein</fullName>
    </recommendedName>
</protein>
<feature type="region of interest" description="Disordered" evidence="1">
    <location>
        <begin position="262"/>
        <end position="323"/>
    </location>
</feature>
<reference evidence="4" key="1">
    <citation type="submission" date="2019-03" db="EMBL/GenBank/DDBJ databases">
        <title>Single cell metagenomics reveals metabolic interactions within the superorganism composed of flagellate Streblomastix strix and complex community of Bacteroidetes bacteria on its surface.</title>
        <authorList>
            <person name="Treitli S.C."/>
            <person name="Kolisko M."/>
            <person name="Husnik F."/>
            <person name="Keeling P."/>
            <person name="Hampl V."/>
        </authorList>
    </citation>
    <scope>NUCLEOTIDE SEQUENCE</scope>
    <source>
        <strain evidence="4">STM</strain>
    </source>
</reference>
<dbReference type="InterPro" id="IPR025381">
    <property type="entry name" value="DUF4296"/>
</dbReference>
<accession>A0A5J4RKP6</accession>
<dbReference type="EMBL" id="SNRY01001122">
    <property type="protein sequence ID" value="KAA6333371.1"/>
    <property type="molecule type" value="Genomic_DNA"/>
</dbReference>
<feature type="compositionally biased region" description="Basic and acidic residues" evidence="1">
    <location>
        <begin position="267"/>
        <end position="284"/>
    </location>
</feature>
<evidence type="ECO:0000259" key="2">
    <source>
        <dbReference type="Pfam" id="PF14129"/>
    </source>
</evidence>
<sequence length="323" mass="37519">MKKLRNKYGWLWCALILMIPVIDGCKVKRPKEVLSESQMEKLLYDYHIAKAIGEDLPYNENYKKQLYINYVFQKHGTTEEVFDSSMVWYTRHTDVLVKVYGKVNKLLKNQQQDVDRLMALHDKRPQKSASGDSIDVWAEQHVYVLTGYPLNNKVTFSLPSDENFKKQDSLSWEVRYRFFHTEPDSTVMAVMAMQIVYNNDSVVSAIKKVVASGKESVGLKSDSLDIKEIRGFIYSPKRDTLEKGLLLLDSIVLMRYHHTNDTIPGIETEKGKLDKEKLKEDEKPVTSSQPIQPEKEKPEEQNQRRIERPRPSATKTDSKKEEK</sequence>
<name>A0A5J4RKP6_9ZZZZ</name>
<feature type="compositionally biased region" description="Basic and acidic residues" evidence="1">
    <location>
        <begin position="293"/>
        <end position="323"/>
    </location>
</feature>
<organism evidence="4">
    <name type="scientific">termite gut metagenome</name>
    <dbReference type="NCBI Taxonomy" id="433724"/>
    <lineage>
        <taxon>unclassified sequences</taxon>
        <taxon>metagenomes</taxon>
        <taxon>organismal metagenomes</taxon>
    </lineage>
</organism>
<proteinExistence type="predicted"/>
<comment type="caution">
    <text evidence="4">The sequence shown here is derived from an EMBL/GenBank/DDBJ whole genome shotgun (WGS) entry which is preliminary data.</text>
</comment>
<evidence type="ECO:0000313" key="4">
    <source>
        <dbReference type="EMBL" id="KAA6333371.1"/>
    </source>
</evidence>
<gene>
    <name evidence="3" type="ORF">EZS27_018205</name>
    <name evidence="4" type="ORF">EZS27_018210</name>
</gene>